<proteinExistence type="predicted"/>
<dbReference type="Proteomes" id="UP000294325">
    <property type="component" value="Chromosome"/>
</dbReference>
<feature type="domain" description="PBP" evidence="2">
    <location>
        <begin position="19"/>
        <end position="250"/>
    </location>
</feature>
<dbReference type="OrthoDB" id="186379at2"/>
<dbReference type="PANTHER" id="PTHR37945:SF1">
    <property type="entry name" value="EXTRACELLULAR TUNGSTATE BINDING PROTEIN"/>
    <property type="match status" value="1"/>
</dbReference>
<dbReference type="RefSeq" id="WP_134358196.1">
    <property type="nucleotide sequence ID" value="NZ_CP038033.1"/>
</dbReference>
<evidence type="ECO:0000256" key="1">
    <source>
        <dbReference type="SAM" id="SignalP"/>
    </source>
</evidence>
<evidence type="ECO:0000259" key="2">
    <source>
        <dbReference type="Pfam" id="PF12849"/>
    </source>
</evidence>
<dbReference type="EMBL" id="CP038033">
    <property type="protein sequence ID" value="QBQ54958.1"/>
    <property type="molecule type" value="Genomic_DNA"/>
</dbReference>
<dbReference type="KEGG" id="nwr:E3U44_10845"/>
<dbReference type="AlphaFoldDB" id="A0A4P7BXR0"/>
<dbReference type="SUPFAM" id="SSF53850">
    <property type="entry name" value="Periplasmic binding protein-like II"/>
    <property type="match status" value="1"/>
</dbReference>
<keyword evidence="1" id="KW-0732">Signal</keyword>
<evidence type="ECO:0000313" key="3">
    <source>
        <dbReference type="EMBL" id="QBQ54958.1"/>
    </source>
</evidence>
<keyword evidence="4" id="KW-1185">Reference proteome</keyword>
<dbReference type="InterPro" id="IPR024370">
    <property type="entry name" value="PBP_domain"/>
</dbReference>
<protein>
    <submittedName>
        <fullName evidence="3">Extracellular solute-binding protein</fullName>
    </submittedName>
</protein>
<feature type="chain" id="PRO_5020240155" evidence="1">
    <location>
        <begin position="24"/>
        <end position="273"/>
    </location>
</feature>
<sequence>MVLTGKRLIAAALIFSLATSTAAADRFIVVASATSTEDSGLFKEILPKFKQKTGITVRVVAQGTGQALDTGRRCDADVVFVHDPASEEKFVAEGHGLKRHRVMYNDFVLVGPKSDPAGVADGKNITAALKKIAKAKAAFASRGDNSGTHKAERRLWQAAKVDLENAQGPWYREMGSGMGATLNTAAQMNAYVLTDRGTWLSFKNPADLTILVEGDERLFNPYSVILVNPTKCPNVKKDLGQAFIDWLVSPQGQKAIGAYQIGGKQLFFPNAKS</sequence>
<organism evidence="3 4">
    <name type="scientific">Nitrosococcus wardiae</name>
    <dbReference type="NCBI Taxonomy" id="1814290"/>
    <lineage>
        <taxon>Bacteria</taxon>
        <taxon>Pseudomonadati</taxon>
        <taxon>Pseudomonadota</taxon>
        <taxon>Gammaproteobacteria</taxon>
        <taxon>Chromatiales</taxon>
        <taxon>Chromatiaceae</taxon>
        <taxon>Nitrosococcus</taxon>
    </lineage>
</organism>
<name>A0A4P7BXR0_9GAMM</name>
<feature type="signal peptide" evidence="1">
    <location>
        <begin position="1"/>
        <end position="23"/>
    </location>
</feature>
<gene>
    <name evidence="3" type="ORF">E3U44_10845</name>
</gene>
<dbReference type="PANTHER" id="PTHR37945">
    <property type="entry name" value="EXTRACELLULAR TUNGSTATE BINDING PROTEIN"/>
    <property type="match status" value="1"/>
</dbReference>
<evidence type="ECO:0000313" key="4">
    <source>
        <dbReference type="Proteomes" id="UP000294325"/>
    </source>
</evidence>
<dbReference type="InterPro" id="IPR052738">
    <property type="entry name" value="ABC-Tungstate_binding"/>
</dbReference>
<reference evidence="3 4" key="1">
    <citation type="submission" date="2019-03" db="EMBL/GenBank/DDBJ databases">
        <title>The genome sequence of Nitrosococcus wardiae strain D1FHST reveals the archetypal metabolic capacity of ammonia-oxidizing Gammaproteobacteria.</title>
        <authorList>
            <person name="Wang L."/>
            <person name="Lim C.K."/>
            <person name="Hanson T.E."/>
            <person name="Dang H."/>
            <person name="Klotz M.G."/>
        </authorList>
    </citation>
    <scope>NUCLEOTIDE SEQUENCE [LARGE SCALE GENOMIC DNA]</scope>
    <source>
        <strain evidence="3 4">D1FHS</strain>
    </source>
</reference>
<dbReference type="Pfam" id="PF12849">
    <property type="entry name" value="PBP_like_2"/>
    <property type="match status" value="1"/>
</dbReference>
<dbReference type="Gene3D" id="3.40.190.10">
    <property type="entry name" value="Periplasmic binding protein-like II"/>
    <property type="match status" value="2"/>
</dbReference>
<accession>A0A4P7BXR0</accession>